<feature type="domain" description="PIN" evidence="1">
    <location>
        <begin position="5"/>
        <end position="127"/>
    </location>
</feature>
<dbReference type="Gene3D" id="3.40.50.1010">
    <property type="entry name" value="5'-nuclease"/>
    <property type="match status" value="1"/>
</dbReference>
<name>B0CEA1_ACAM1</name>
<dbReference type="Proteomes" id="UP000000268">
    <property type="component" value="Chromosome"/>
</dbReference>
<dbReference type="OrthoDB" id="461349at2"/>
<dbReference type="KEGG" id="amr:AM1_0688"/>
<dbReference type="EMBL" id="CP000828">
    <property type="protein sequence ID" value="ABW25735.1"/>
    <property type="molecule type" value="Genomic_DNA"/>
</dbReference>
<dbReference type="Pfam" id="PF01850">
    <property type="entry name" value="PIN"/>
    <property type="match status" value="1"/>
</dbReference>
<protein>
    <recommendedName>
        <fullName evidence="1">PIN domain-containing protein</fullName>
    </recommendedName>
</protein>
<gene>
    <name evidence="2" type="ordered locus">AM1_0688</name>
</gene>
<dbReference type="InterPro" id="IPR002716">
    <property type="entry name" value="PIN_dom"/>
</dbReference>
<evidence type="ECO:0000313" key="2">
    <source>
        <dbReference type="EMBL" id="ABW25735.1"/>
    </source>
</evidence>
<dbReference type="STRING" id="329726.AM1_0688"/>
<evidence type="ECO:0000313" key="3">
    <source>
        <dbReference type="Proteomes" id="UP000000268"/>
    </source>
</evidence>
<keyword evidence="3" id="KW-1185">Reference proteome</keyword>
<dbReference type="AlphaFoldDB" id="B0CEA1"/>
<reference evidence="2 3" key="1">
    <citation type="journal article" date="2008" name="Proc. Natl. Acad. Sci. U.S.A.">
        <title>Niche adaptation and genome expansion in the chlorophyll d-producing cyanobacterium Acaryochloris marina.</title>
        <authorList>
            <person name="Swingley W.D."/>
            <person name="Chen M."/>
            <person name="Cheung P.C."/>
            <person name="Conrad A.L."/>
            <person name="Dejesa L.C."/>
            <person name="Hao J."/>
            <person name="Honchak B.M."/>
            <person name="Karbach L.E."/>
            <person name="Kurdoglu A."/>
            <person name="Lahiri S."/>
            <person name="Mastrian S.D."/>
            <person name="Miyashita H."/>
            <person name="Page L."/>
            <person name="Ramakrishna P."/>
            <person name="Satoh S."/>
            <person name="Sattley W.M."/>
            <person name="Shimada Y."/>
            <person name="Taylor H.L."/>
            <person name="Tomo T."/>
            <person name="Tsuchiya T."/>
            <person name="Wang Z.T."/>
            <person name="Raymond J."/>
            <person name="Mimuro M."/>
            <person name="Blankenship R.E."/>
            <person name="Touchman J.W."/>
        </authorList>
    </citation>
    <scope>NUCLEOTIDE SEQUENCE [LARGE SCALE GENOMIC DNA]</scope>
    <source>
        <strain evidence="3">MBIC 11017</strain>
    </source>
</reference>
<dbReference type="InterPro" id="IPR029060">
    <property type="entry name" value="PIN-like_dom_sf"/>
</dbReference>
<proteinExistence type="predicted"/>
<dbReference type="HOGENOM" id="CLU_1861881_0_0_3"/>
<evidence type="ECO:0000259" key="1">
    <source>
        <dbReference type="Pfam" id="PF01850"/>
    </source>
</evidence>
<sequence>MPRLVVDAGPLIAVFHRQDTQHHYCVERLEFLIEHQYSLITTLPVLCEVHKLIQRYASAITAQKALFELWEALDIQTLEDTGIQDAITLVVATPGWQGTLQDASIVVTARCLNIEVWTLDYRDFSRFQDLKLWN</sequence>
<organism evidence="2 3">
    <name type="scientific">Acaryochloris marina (strain MBIC 11017)</name>
    <dbReference type="NCBI Taxonomy" id="329726"/>
    <lineage>
        <taxon>Bacteria</taxon>
        <taxon>Bacillati</taxon>
        <taxon>Cyanobacteriota</taxon>
        <taxon>Cyanophyceae</taxon>
        <taxon>Acaryochloridales</taxon>
        <taxon>Acaryochloridaceae</taxon>
        <taxon>Acaryochloris</taxon>
    </lineage>
</organism>
<dbReference type="eggNOG" id="COG2402">
    <property type="taxonomic scope" value="Bacteria"/>
</dbReference>
<dbReference type="RefSeq" id="WP_012161323.1">
    <property type="nucleotide sequence ID" value="NC_009925.1"/>
</dbReference>
<dbReference type="SUPFAM" id="SSF88723">
    <property type="entry name" value="PIN domain-like"/>
    <property type="match status" value="1"/>
</dbReference>
<accession>B0CEA1</accession>